<reference evidence="1 2" key="1">
    <citation type="submission" date="2022-12" db="EMBL/GenBank/DDBJ databases">
        <title>Chromosome-level genome assembly of true bugs.</title>
        <authorList>
            <person name="Ma L."/>
            <person name="Li H."/>
        </authorList>
    </citation>
    <scope>NUCLEOTIDE SEQUENCE [LARGE SCALE GENOMIC DNA]</scope>
    <source>
        <strain evidence="1">Lab_2022b</strain>
    </source>
</reference>
<organism evidence="1 2">
    <name type="scientific">Rhynocoris fuscipes</name>
    <dbReference type="NCBI Taxonomy" id="488301"/>
    <lineage>
        <taxon>Eukaryota</taxon>
        <taxon>Metazoa</taxon>
        <taxon>Ecdysozoa</taxon>
        <taxon>Arthropoda</taxon>
        <taxon>Hexapoda</taxon>
        <taxon>Insecta</taxon>
        <taxon>Pterygota</taxon>
        <taxon>Neoptera</taxon>
        <taxon>Paraneoptera</taxon>
        <taxon>Hemiptera</taxon>
        <taxon>Heteroptera</taxon>
        <taxon>Panheteroptera</taxon>
        <taxon>Cimicomorpha</taxon>
        <taxon>Reduviidae</taxon>
        <taxon>Harpactorinae</taxon>
        <taxon>Harpactorini</taxon>
        <taxon>Rhynocoris</taxon>
    </lineage>
</organism>
<dbReference type="EMBL" id="JAPXFL010000012">
    <property type="protein sequence ID" value="KAK9498517.1"/>
    <property type="molecule type" value="Genomic_DNA"/>
</dbReference>
<evidence type="ECO:0000313" key="1">
    <source>
        <dbReference type="EMBL" id="KAK9498517.1"/>
    </source>
</evidence>
<comment type="caution">
    <text evidence="1">The sequence shown here is derived from an EMBL/GenBank/DDBJ whole genome shotgun (WGS) entry which is preliminary data.</text>
</comment>
<evidence type="ECO:0000313" key="2">
    <source>
        <dbReference type="Proteomes" id="UP001461498"/>
    </source>
</evidence>
<gene>
    <name evidence="1" type="ORF">O3M35_003134</name>
</gene>
<sequence>MRPTQTAVVLAATLGVVCLAWPHTVMALDLSRLYGHPSAKRNNIIREFIPKTRQRRDSLDIFPANGK</sequence>
<protein>
    <submittedName>
        <fullName evidence="1">Uncharacterized protein</fullName>
    </submittedName>
</protein>
<keyword evidence="2" id="KW-1185">Reference proteome</keyword>
<proteinExistence type="predicted"/>
<accession>A0AAW1CJD1</accession>
<dbReference type="Proteomes" id="UP001461498">
    <property type="component" value="Unassembled WGS sequence"/>
</dbReference>
<dbReference type="AlphaFoldDB" id="A0AAW1CJD1"/>
<name>A0AAW1CJD1_9HEMI</name>